<dbReference type="EMBL" id="FUYS01000004">
    <property type="protein sequence ID" value="SKB54445.1"/>
    <property type="molecule type" value="Genomic_DNA"/>
</dbReference>
<dbReference type="InterPro" id="IPR036249">
    <property type="entry name" value="Thioredoxin-like_sf"/>
</dbReference>
<proteinExistence type="predicted"/>
<dbReference type="STRING" id="623280.SAMN05660226_01853"/>
<dbReference type="RefSeq" id="WP_079716568.1">
    <property type="nucleotide sequence ID" value="NZ_FUYS01000004.1"/>
</dbReference>
<accession>A0A1T5C4W6</accession>
<dbReference type="OrthoDB" id="1098640at2"/>
<reference evidence="1 2" key="1">
    <citation type="submission" date="2017-02" db="EMBL/GenBank/DDBJ databases">
        <authorList>
            <person name="Peterson S.W."/>
        </authorList>
    </citation>
    <scope>NUCLEOTIDE SEQUENCE [LARGE SCALE GENOMIC DNA]</scope>
    <source>
        <strain evidence="1 2">DSM 22899</strain>
    </source>
</reference>
<keyword evidence="2" id="KW-1185">Reference proteome</keyword>
<name>A0A1T5C4W6_9SPHI</name>
<evidence type="ECO:0000313" key="1">
    <source>
        <dbReference type="EMBL" id="SKB54445.1"/>
    </source>
</evidence>
<evidence type="ECO:0000313" key="2">
    <source>
        <dbReference type="Proteomes" id="UP000190541"/>
    </source>
</evidence>
<protein>
    <recommendedName>
        <fullName evidence="3">AhpC/TSA family protein</fullName>
    </recommendedName>
</protein>
<dbReference type="Gene3D" id="3.40.30.10">
    <property type="entry name" value="Glutaredoxin"/>
    <property type="match status" value="1"/>
</dbReference>
<gene>
    <name evidence="1" type="ORF">SAMN05660226_01853</name>
</gene>
<dbReference type="Proteomes" id="UP000190541">
    <property type="component" value="Unassembled WGS sequence"/>
</dbReference>
<organism evidence="1 2">
    <name type="scientific">Parapedobacter luteus</name>
    <dbReference type="NCBI Taxonomy" id="623280"/>
    <lineage>
        <taxon>Bacteria</taxon>
        <taxon>Pseudomonadati</taxon>
        <taxon>Bacteroidota</taxon>
        <taxon>Sphingobacteriia</taxon>
        <taxon>Sphingobacteriales</taxon>
        <taxon>Sphingobacteriaceae</taxon>
        <taxon>Parapedobacter</taxon>
    </lineage>
</organism>
<evidence type="ECO:0008006" key="3">
    <source>
        <dbReference type="Google" id="ProtNLM"/>
    </source>
</evidence>
<dbReference type="SUPFAM" id="SSF52833">
    <property type="entry name" value="Thioredoxin-like"/>
    <property type="match status" value="1"/>
</dbReference>
<sequence length="392" mass="44625">MSHRSNLLKLLVLFMVPCFGSHRSTAQTAVISGIDKLHKRTPVLVTRWNPTFDARYQPASTIAHAHYQNDSVFTLVIPATRPVSVDFQMPSRGFAHKSWVSPNDSLRVEIDRNADYPFYFSGEHAFHYNVYRQLKSWEDDLYSKDIQTFGDFKSAYQGIGHAVDSLLEGAAGDPMLSASFADVFKEEIKAKYIADLTNFMRKFGKQDQSLAMQEIRLQHVELANDDLLSSRFFTLGLTVPLPVGKDSSLTEMEEFERNIDYVDEHFENRIREFLLGSLAAKYSGVFSDKPPTHKLEYTSVTQKIASQITDTVYKQWVLGSLDYVNKLNQQLPDKALNAVLTDDQGNELSMRQILDAHKGRYLLIDIWASWCVPCLAELEHAGQTKSKLYFTV</sequence>
<dbReference type="AlphaFoldDB" id="A0A1T5C4W6"/>